<dbReference type="Pfam" id="PF03372">
    <property type="entry name" value="Exo_endo_phos"/>
    <property type="match status" value="1"/>
</dbReference>
<dbReference type="InterPro" id="IPR005135">
    <property type="entry name" value="Endo/exonuclease/phosphatase"/>
</dbReference>
<comment type="caution">
    <text evidence="2">The sequence shown here is derived from an EMBL/GenBank/DDBJ whole genome shotgun (WGS) entry which is preliminary data.</text>
</comment>
<keyword evidence="3" id="KW-1185">Reference proteome</keyword>
<organism evidence="2 3">
    <name type="scientific">Paenibacillus allorhizosphaerae</name>
    <dbReference type="NCBI Taxonomy" id="2849866"/>
    <lineage>
        <taxon>Bacteria</taxon>
        <taxon>Bacillati</taxon>
        <taxon>Bacillota</taxon>
        <taxon>Bacilli</taxon>
        <taxon>Bacillales</taxon>
        <taxon>Paenibacillaceae</taxon>
        <taxon>Paenibacillus</taxon>
    </lineage>
</organism>
<name>A0ABM8VTG0_9BACL</name>
<protein>
    <recommendedName>
        <fullName evidence="1">Endonuclease/exonuclease/phosphatase domain-containing protein</fullName>
    </recommendedName>
</protein>
<accession>A0ABM8VTG0</accession>
<evidence type="ECO:0000313" key="2">
    <source>
        <dbReference type="EMBL" id="CAG7657782.1"/>
    </source>
</evidence>
<reference evidence="2 3" key="1">
    <citation type="submission" date="2021-06" db="EMBL/GenBank/DDBJ databases">
        <authorList>
            <person name="Criscuolo A."/>
        </authorList>
    </citation>
    <scope>NUCLEOTIDE SEQUENCE [LARGE SCALE GENOMIC DNA]</scope>
    <source>
        <strain evidence="3">CIP 111802</strain>
    </source>
</reference>
<evidence type="ECO:0000259" key="1">
    <source>
        <dbReference type="Pfam" id="PF03372"/>
    </source>
</evidence>
<feature type="domain" description="Endonuclease/exonuclease/phosphatase" evidence="1">
    <location>
        <begin position="52"/>
        <end position="257"/>
    </location>
</feature>
<sequence length="272" mass="30187">MQPSSAANRKINRVMLLLVMFFVSMLVHPLLFTTVATSSLKLDYNPVELRVITYNIRHAEGLDGKVRPEAVAAELRPLHADVIALQEVDRYKWRSGLHDQARYFARELGMNYVFAPSIRSGLSQYGIALLSRYPLESPRQYRLSGGREPRSLLTAELHLSGRKITVATTHLGVAAAERQQQLPQLQYILKGVPEPLLLMGDFNSISPGMPKLGLIRLKFPEVTSTVLKGGEIDHIFVSSDLAYEAPVATVPSRASDHLPVVASLVMKPAREP</sequence>
<dbReference type="PANTHER" id="PTHR14859">
    <property type="entry name" value="CALCOFLUOR WHITE HYPERSENSITIVE PROTEIN PRECURSOR"/>
    <property type="match status" value="1"/>
</dbReference>
<dbReference type="InterPro" id="IPR051916">
    <property type="entry name" value="GPI-anchor_lipid_remodeler"/>
</dbReference>
<dbReference type="PANTHER" id="PTHR14859:SF15">
    <property type="entry name" value="ENDONUCLEASE_EXONUCLEASE_PHOSPHATASE DOMAIN-CONTAINING PROTEIN"/>
    <property type="match status" value="1"/>
</dbReference>
<proteinExistence type="predicted"/>
<evidence type="ECO:0000313" key="3">
    <source>
        <dbReference type="Proteomes" id="UP000730618"/>
    </source>
</evidence>
<dbReference type="Proteomes" id="UP000730618">
    <property type="component" value="Unassembled WGS sequence"/>
</dbReference>
<gene>
    <name evidence="2" type="ORF">PAECIP111802_06860</name>
</gene>
<dbReference type="EMBL" id="CAJVCE010000037">
    <property type="protein sequence ID" value="CAG7657782.1"/>
    <property type="molecule type" value="Genomic_DNA"/>
</dbReference>